<dbReference type="PANTHER" id="PTHR10924">
    <property type="entry name" value="MAJOR FACILITATOR SUPERFAMILY PROTEIN-RELATED"/>
    <property type="match status" value="1"/>
</dbReference>
<dbReference type="Pfam" id="PF07690">
    <property type="entry name" value="MFS_1"/>
    <property type="match status" value="1"/>
</dbReference>
<reference evidence="7 8" key="1">
    <citation type="journal article" date="2016" name="Front. Microbiol.">
        <title>Genome and transcriptome sequences reveal the specific parasitism of the nematophagous Purpureocillium lilacinum 36-1.</title>
        <authorList>
            <person name="Xie J."/>
            <person name="Li S."/>
            <person name="Mo C."/>
            <person name="Xiao X."/>
            <person name="Peng D."/>
            <person name="Wang G."/>
            <person name="Xiao Y."/>
        </authorList>
    </citation>
    <scope>NUCLEOTIDE SEQUENCE [LARGE SCALE GENOMIC DNA]</scope>
    <source>
        <strain evidence="7 8">36-1</strain>
    </source>
</reference>
<dbReference type="EMBL" id="LCWV01000013">
    <property type="protein sequence ID" value="PWI69008.1"/>
    <property type="molecule type" value="Genomic_DNA"/>
</dbReference>
<feature type="transmembrane region" description="Helical" evidence="6">
    <location>
        <begin position="902"/>
        <end position="923"/>
    </location>
</feature>
<feature type="compositionally biased region" description="Polar residues" evidence="5">
    <location>
        <begin position="455"/>
        <end position="464"/>
    </location>
</feature>
<feature type="region of interest" description="Disordered" evidence="5">
    <location>
        <begin position="26"/>
        <end position="76"/>
    </location>
</feature>
<feature type="transmembrane region" description="Helical" evidence="6">
    <location>
        <begin position="929"/>
        <end position="949"/>
    </location>
</feature>
<comment type="caution">
    <text evidence="7">The sequence shown here is derived from an EMBL/GenBank/DDBJ whole genome shotgun (WGS) entry which is preliminary data.</text>
</comment>
<feature type="region of interest" description="Disordered" evidence="5">
    <location>
        <begin position="434"/>
        <end position="468"/>
    </location>
</feature>
<evidence type="ECO:0000256" key="1">
    <source>
        <dbReference type="ARBA" id="ARBA00004141"/>
    </source>
</evidence>
<feature type="transmembrane region" description="Helical" evidence="6">
    <location>
        <begin position="692"/>
        <end position="713"/>
    </location>
</feature>
<gene>
    <name evidence="7" type="ORF">PCL_01393</name>
</gene>
<dbReference type="AlphaFoldDB" id="A0A2U3E3C4"/>
<dbReference type="GO" id="GO:0016020">
    <property type="term" value="C:membrane"/>
    <property type="evidence" value="ECO:0007669"/>
    <property type="project" value="UniProtKB-SubCell"/>
</dbReference>
<dbReference type="PANTHER" id="PTHR10924:SF6">
    <property type="entry name" value="SOLUTE CARRIER FAMILY 49 MEMBER A3"/>
    <property type="match status" value="1"/>
</dbReference>
<evidence type="ECO:0000313" key="8">
    <source>
        <dbReference type="Proteomes" id="UP000245956"/>
    </source>
</evidence>
<name>A0A2U3E3C4_PURLI</name>
<dbReference type="SUPFAM" id="SSF103473">
    <property type="entry name" value="MFS general substrate transporter"/>
    <property type="match status" value="1"/>
</dbReference>
<feature type="transmembrane region" description="Helical" evidence="6">
    <location>
        <begin position="817"/>
        <end position="838"/>
    </location>
</feature>
<evidence type="ECO:0000256" key="5">
    <source>
        <dbReference type="SAM" id="MobiDB-lite"/>
    </source>
</evidence>
<feature type="transmembrane region" description="Helical" evidence="6">
    <location>
        <begin position="1032"/>
        <end position="1052"/>
    </location>
</feature>
<sequence>MRRDHGRRRTAPTWRVARRQRRVETAAIRPRRAARRRAELRSAQSTLATSTSRRRKPVRPRQGVARASGEVDDCGQPCDERRAHGAGVSAALTNRLGGKKVKRARMRTGGGLVGWADGSSDRLRPGGLRVVGDGAAEPKGGAAGASLRPRMGNGGRDGTIQHSSVLQRAERRGSRMAVGLGWGWPTNGYMRGPSWHVVCAATMHRRRAAPTPPCRADRFGSASVDEGGLGTGTSSKSVVAAEASAGGGAGPSIARRKSPALMAWIPSMDPIQPTDGWTAQWRDGWMVAVGGALPRPRGVPKAPVQPSSRPYERRPARARVRARPETLEPRIVGALASVSLLVVHLKALVDGDGRWGGRSTRDQTINPLRIRPPIACGRQPASASDCIGGWPFQAANALCLFPAGIAIISHDTRSHPVVCCALCLLAAHCAHSATHSPQPHARHDDAIVNPGPSASLEQRPQDTTARMKKHSIQRRARVCILHCSSTLPAPPALSPRTDRRDERLNFSAPCPKLDLLSPPTPGASRDATHLTLSARPVGGLQVQQSLQTFLSFSASPSQDLLRRPVLPLAMALGSFIKSASADGSGSGNRASTDAMGSGGRFWGGSGKKKLGSNDFTMRERTVGEEREGSVTNGTSTEYRTYKRRWFGLVQLTLMNIVVSWDTDERMESMQWLTFAPVADNAATYYNVSKSTINWISTAFFLAFVAIFPLTIAVLHRGPKLAFMVAAVLILVGNWVRYAGSTSTSGGHIAHVMAGEILIGFAQPFILAAPTRYSDLWFTNRGRVAATAVTSLANPLGGALGQLINPLWVKGPGDISKMVLYVSIISTVCSVPAFFVPAAPPTPVGPSAETPKLRLRESVGVVTRSPELWLVLVPFFIFVGFFNSISSLLNQMMVPYGFTDDEAGIGGAVLILVGLVAAAISSPILDRTKAFLLALKLFIPVIGLCYLVFIWMPETRSIAGPYVVLAALGASSFALVPVALEFLIELSHPLSPEVTSTTAWAGGQLFGAIFVIVSDALTDGDDADPPRNMKRALIFQAVIALVVCPLPLALGLFGRRDKVVLRRVRSDEQGREGHVVSAATAATTQEQA</sequence>
<organism evidence="7 8">
    <name type="scientific">Purpureocillium lilacinum</name>
    <name type="common">Paecilomyces lilacinus</name>
    <dbReference type="NCBI Taxonomy" id="33203"/>
    <lineage>
        <taxon>Eukaryota</taxon>
        <taxon>Fungi</taxon>
        <taxon>Dikarya</taxon>
        <taxon>Ascomycota</taxon>
        <taxon>Pezizomycotina</taxon>
        <taxon>Sordariomycetes</taxon>
        <taxon>Hypocreomycetidae</taxon>
        <taxon>Hypocreales</taxon>
        <taxon>Ophiocordycipitaceae</taxon>
        <taxon>Purpureocillium</taxon>
    </lineage>
</organism>
<feature type="region of interest" description="Disordered" evidence="5">
    <location>
        <begin position="132"/>
        <end position="160"/>
    </location>
</feature>
<keyword evidence="3 6" id="KW-1133">Transmembrane helix</keyword>
<evidence type="ECO:0000256" key="2">
    <source>
        <dbReference type="ARBA" id="ARBA00022692"/>
    </source>
</evidence>
<proteinExistence type="predicted"/>
<feature type="transmembrane region" description="Helical" evidence="6">
    <location>
        <begin position="720"/>
        <end position="736"/>
    </location>
</feature>
<evidence type="ECO:0000256" key="4">
    <source>
        <dbReference type="ARBA" id="ARBA00023136"/>
    </source>
</evidence>
<dbReference type="InterPro" id="IPR011701">
    <property type="entry name" value="MFS"/>
</dbReference>
<feature type="transmembrane region" description="Helical" evidence="6">
    <location>
        <begin position="961"/>
        <end position="983"/>
    </location>
</feature>
<dbReference type="GO" id="GO:0022857">
    <property type="term" value="F:transmembrane transporter activity"/>
    <property type="evidence" value="ECO:0007669"/>
    <property type="project" value="InterPro"/>
</dbReference>
<dbReference type="Gene3D" id="1.20.1250.20">
    <property type="entry name" value="MFS general substrate transporter like domains"/>
    <property type="match status" value="1"/>
</dbReference>
<comment type="subcellular location">
    <subcellularLocation>
        <location evidence="1">Membrane</location>
        <topology evidence="1">Multi-pass membrane protein</topology>
    </subcellularLocation>
</comment>
<protein>
    <submittedName>
        <fullName evidence="7">Uncharacterized protein</fullName>
    </submittedName>
</protein>
<evidence type="ECO:0000313" key="7">
    <source>
        <dbReference type="EMBL" id="PWI69008.1"/>
    </source>
</evidence>
<keyword evidence="2 6" id="KW-0812">Transmembrane</keyword>
<accession>A0A2U3E3C4</accession>
<feature type="transmembrane region" description="Helical" evidence="6">
    <location>
        <begin position="748"/>
        <end position="768"/>
    </location>
</feature>
<feature type="transmembrane region" description="Helical" evidence="6">
    <location>
        <begin position="867"/>
        <end position="890"/>
    </location>
</feature>
<dbReference type="InterPro" id="IPR049680">
    <property type="entry name" value="FLVCR1-2_SLC49-like"/>
</dbReference>
<dbReference type="InterPro" id="IPR036259">
    <property type="entry name" value="MFS_trans_sf"/>
</dbReference>
<dbReference type="Proteomes" id="UP000245956">
    <property type="component" value="Unassembled WGS sequence"/>
</dbReference>
<keyword evidence="4 6" id="KW-0472">Membrane</keyword>
<feature type="region of interest" description="Disordered" evidence="5">
    <location>
        <begin position="296"/>
        <end position="322"/>
    </location>
</feature>
<evidence type="ECO:0000256" key="3">
    <source>
        <dbReference type="ARBA" id="ARBA00022989"/>
    </source>
</evidence>
<evidence type="ECO:0000256" key="6">
    <source>
        <dbReference type="SAM" id="Phobius"/>
    </source>
</evidence>